<dbReference type="PRINTS" id="PR00032">
    <property type="entry name" value="HTHARAC"/>
</dbReference>
<dbReference type="GO" id="GO:0005829">
    <property type="term" value="C:cytosol"/>
    <property type="evidence" value="ECO:0007669"/>
    <property type="project" value="TreeGrafter"/>
</dbReference>
<proteinExistence type="predicted"/>
<keyword evidence="2" id="KW-0238">DNA-binding</keyword>
<dbReference type="EMBL" id="BMGG01000008">
    <property type="protein sequence ID" value="GGC81569.1"/>
    <property type="molecule type" value="Genomic_DNA"/>
</dbReference>
<dbReference type="PANTHER" id="PTHR47894:SF1">
    <property type="entry name" value="HTH-TYPE TRANSCRIPTIONAL REGULATOR VQSM"/>
    <property type="match status" value="1"/>
</dbReference>
<feature type="domain" description="HTH araC/xylS-type" evidence="4">
    <location>
        <begin position="238"/>
        <end position="339"/>
    </location>
</feature>
<organism evidence="5 6">
    <name type="scientific">Chelatococcus reniformis</name>
    <dbReference type="NCBI Taxonomy" id="1494448"/>
    <lineage>
        <taxon>Bacteria</taxon>
        <taxon>Pseudomonadati</taxon>
        <taxon>Pseudomonadota</taxon>
        <taxon>Alphaproteobacteria</taxon>
        <taxon>Hyphomicrobiales</taxon>
        <taxon>Chelatococcaceae</taxon>
        <taxon>Chelatococcus</taxon>
    </lineage>
</organism>
<dbReference type="InterPro" id="IPR032687">
    <property type="entry name" value="AraC-type_N"/>
</dbReference>
<keyword evidence="3" id="KW-0804">Transcription</keyword>
<dbReference type="GO" id="GO:0000976">
    <property type="term" value="F:transcription cis-regulatory region binding"/>
    <property type="evidence" value="ECO:0007669"/>
    <property type="project" value="TreeGrafter"/>
</dbReference>
<evidence type="ECO:0000256" key="3">
    <source>
        <dbReference type="ARBA" id="ARBA00023163"/>
    </source>
</evidence>
<dbReference type="PANTHER" id="PTHR47894">
    <property type="entry name" value="HTH-TYPE TRANSCRIPTIONAL REGULATOR GADX"/>
    <property type="match status" value="1"/>
</dbReference>
<protein>
    <submittedName>
        <fullName evidence="5">AraC family transcriptional regulator</fullName>
    </submittedName>
</protein>
<dbReference type="RefSeq" id="WP_188611358.1">
    <property type="nucleotide sequence ID" value="NZ_BMGG01000008.1"/>
</dbReference>
<comment type="caution">
    <text evidence="5">The sequence shown here is derived from an EMBL/GenBank/DDBJ whole genome shotgun (WGS) entry which is preliminary data.</text>
</comment>
<dbReference type="AlphaFoldDB" id="A0A916URJ9"/>
<dbReference type="SUPFAM" id="SSF46689">
    <property type="entry name" value="Homeodomain-like"/>
    <property type="match status" value="1"/>
</dbReference>
<accession>A0A916URJ9</accession>
<dbReference type="InterPro" id="IPR018060">
    <property type="entry name" value="HTH_AraC"/>
</dbReference>
<gene>
    <name evidence="5" type="ORF">GCM10010994_44440</name>
</gene>
<keyword evidence="1" id="KW-0805">Transcription regulation</keyword>
<evidence type="ECO:0000313" key="5">
    <source>
        <dbReference type="EMBL" id="GGC81569.1"/>
    </source>
</evidence>
<dbReference type="PROSITE" id="PS01124">
    <property type="entry name" value="HTH_ARAC_FAMILY_2"/>
    <property type="match status" value="1"/>
</dbReference>
<dbReference type="Proteomes" id="UP000637002">
    <property type="component" value="Unassembled WGS sequence"/>
</dbReference>
<evidence type="ECO:0000313" key="6">
    <source>
        <dbReference type="Proteomes" id="UP000637002"/>
    </source>
</evidence>
<keyword evidence="6" id="KW-1185">Reference proteome</keyword>
<evidence type="ECO:0000256" key="1">
    <source>
        <dbReference type="ARBA" id="ARBA00023015"/>
    </source>
</evidence>
<reference evidence="5" key="1">
    <citation type="journal article" date="2014" name="Int. J. Syst. Evol. Microbiol.">
        <title>Complete genome sequence of Corynebacterium casei LMG S-19264T (=DSM 44701T), isolated from a smear-ripened cheese.</title>
        <authorList>
            <consortium name="US DOE Joint Genome Institute (JGI-PGF)"/>
            <person name="Walter F."/>
            <person name="Albersmeier A."/>
            <person name="Kalinowski J."/>
            <person name="Ruckert C."/>
        </authorList>
    </citation>
    <scope>NUCLEOTIDE SEQUENCE</scope>
    <source>
        <strain evidence="5">CGMCC 1.12919</strain>
    </source>
</reference>
<dbReference type="SMART" id="SM00342">
    <property type="entry name" value="HTH_ARAC"/>
    <property type="match status" value="1"/>
</dbReference>
<evidence type="ECO:0000256" key="2">
    <source>
        <dbReference type="ARBA" id="ARBA00023125"/>
    </source>
</evidence>
<sequence length="347" mass="37988">MKPETSAAIRLPNFSARIMQSALIEAGIDCASWLAKAKLKPDVLEIPNGQISGAQELSLQEAFVLATCHLPGLWFRMGLQYRLMGYGPLGFAVLSAQTLGDGLQYMSSFRALTYSLLDFPKIEHAGDVVAITADDAHVPDVCREFSQERGLAAATRIIADMYPGLSAIARIETVLDDRNGRREWTSAFGVPVAFNAPVTRLVFREGITKTPLPMANALLEKTYSELCNNLVDDAESSDEIVYKLHNILIRSAPAYPSAAKASRLLALSERTMYRRLADCGCTFGDILESVREQRANNLLDSTRLSVEQIAGALGFAEAASFSRAYKRWTGVSPLSYRRRLASGRSGD</sequence>
<dbReference type="InterPro" id="IPR009057">
    <property type="entry name" value="Homeodomain-like_sf"/>
</dbReference>
<evidence type="ECO:0000259" key="4">
    <source>
        <dbReference type="PROSITE" id="PS01124"/>
    </source>
</evidence>
<dbReference type="InterPro" id="IPR020449">
    <property type="entry name" value="Tscrpt_reg_AraC-type_HTH"/>
</dbReference>
<reference evidence="5" key="2">
    <citation type="submission" date="2020-09" db="EMBL/GenBank/DDBJ databases">
        <authorList>
            <person name="Sun Q."/>
            <person name="Zhou Y."/>
        </authorList>
    </citation>
    <scope>NUCLEOTIDE SEQUENCE</scope>
    <source>
        <strain evidence="5">CGMCC 1.12919</strain>
    </source>
</reference>
<dbReference type="Gene3D" id="1.10.10.60">
    <property type="entry name" value="Homeodomain-like"/>
    <property type="match status" value="1"/>
</dbReference>
<name>A0A916URJ9_9HYPH</name>
<dbReference type="GO" id="GO:0003700">
    <property type="term" value="F:DNA-binding transcription factor activity"/>
    <property type="evidence" value="ECO:0007669"/>
    <property type="project" value="InterPro"/>
</dbReference>
<dbReference type="Pfam" id="PF12833">
    <property type="entry name" value="HTH_18"/>
    <property type="match status" value="1"/>
</dbReference>
<dbReference type="Pfam" id="PF12625">
    <property type="entry name" value="Arabinose_bd"/>
    <property type="match status" value="1"/>
</dbReference>